<name>A0ABS6FR23_9BACL</name>
<dbReference type="Proteomes" id="UP000743001">
    <property type="component" value="Unassembled WGS sequence"/>
</dbReference>
<comment type="caution">
    <text evidence="2">The sequence shown here is derived from an EMBL/GenBank/DDBJ whole genome shotgun (WGS) entry which is preliminary data.</text>
</comment>
<reference evidence="2 3" key="1">
    <citation type="submission" date="2021-06" db="EMBL/GenBank/DDBJ databases">
        <authorList>
            <person name="Sun Q."/>
            <person name="Li D."/>
        </authorList>
    </citation>
    <scope>NUCLEOTIDE SEQUENCE [LARGE SCALE GENOMIC DNA]</scope>
    <source>
        <strain evidence="2 3">MSJ-6</strain>
    </source>
</reference>
<sequence length="241" mass="27419">MIDIKPLGSSSAGNAYRITDGHTPLLLECGLRFKDLQHRLNYQISSMAGCLLTHNHQDHCKSALDMMQSGVDVYASTGTLAAAGLSGHRAIPIQARNQFTVGTWTVLPFEVEHDVDEPLGFLLANRSGEKLLFATDTYYIRYKFSGLTHLLIECNYSEGVVERNILETKDENVRRDLIMRRKRLRRSHFSLENMIEFLRESDMSRVKEIWLIHLSDSNSDAELFKREIQALTGCPVYVADR</sequence>
<dbReference type="InterPro" id="IPR052533">
    <property type="entry name" value="WalJ/YycJ-like"/>
</dbReference>
<dbReference type="RefSeq" id="WP_216479262.1">
    <property type="nucleotide sequence ID" value="NZ_JAHLQJ010000010.1"/>
</dbReference>
<protein>
    <submittedName>
        <fullName evidence="2">MBL fold metallo-hydrolase</fullName>
    </submittedName>
</protein>
<dbReference type="PANTHER" id="PTHR47619">
    <property type="entry name" value="METALLO-HYDROLASE YYCJ-RELATED"/>
    <property type="match status" value="1"/>
</dbReference>
<evidence type="ECO:0000313" key="2">
    <source>
        <dbReference type="EMBL" id="MBU5672682.1"/>
    </source>
</evidence>
<organism evidence="2 3">
    <name type="scientific">Paenibacillus brevis</name>
    <dbReference type="NCBI Taxonomy" id="2841508"/>
    <lineage>
        <taxon>Bacteria</taxon>
        <taxon>Bacillati</taxon>
        <taxon>Bacillota</taxon>
        <taxon>Bacilli</taxon>
        <taxon>Bacillales</taxon>
        <taxon>Paenibacillaceae</taxon>
        <taxon>Paenibacillus</taxon>
    </lineage>
</organism>
<accession>A0ABS6FR23</accession>
<dbReference type="PANTHER" id="PTHR47619:SF1">
    <property type="entry name" value="EXODEOXYRIBONUCLEASE WALJ"/>
    <property type="match status" value="1"/>
</dbReference>
<dbReference type="InterPro" id="IPR001279">
    <property type="entry name" value="Metallo-B-lactamas"/>
</dbReference>
<proteinExistence type="predicted"/>
<keyword evidence="3" id="KW-1185">Reference proteome</keyword>
<dbReference type="EMBL" id="JAHLQJ010000010">
    <property type="protein sequence ID" value="MBU5672682.1"/>
    <property type="molecule type" value="Genomic_DNA"/>
</dbReference>
<dbReference type="Pfam" id="PF12706">
    <property type="entry name" value="Lactamase_B_2"/>
    <property type="match status" value="1"/>
</dbReference>
<feature type="domain" description="Metallo-beta-lactamase" evidence="1">
    <location>
        <begin position="41"/>
        <end position="213"/>
    </location>
</feature>
<gene>
    <name evidence="2" type="ORF">KQJ23_12670</name>
</gene>
<evidence type="ECO:0000259" key="1">
    <source>
        <dbReference type="Pfam" id="PF12706"/>
    </source>
</evidence>
<evidence type="ECO:0000313" key="3">
    <source>
        <dbReference type="Proteomes" id="UP000743001"/>
    </source>
</evidence>